<dbReference type="RefSeq" id="WP_311364841.1">
    <property type="nucleotide sequence ID" value="NZ_JAVRIC010000010.1"/>
</dbReference>
<protein>
    <submittedName>
        <fullName evidence="1">DUF493 domain-containing protein</fullName>
    </submittedName>
</protein>
<organism evidence="1 2">
    <name type="scientific">Banduia mediterranea</name>
    <dbReference type="NCBI Taxonomy" id="3075609"/>
    <lineage>
        <taxon>Bacteria</taxon>
        <taxon>Pseudomonadati</taxon>
        <taxon>Pseudomonadota</taxon>
        <taxon>Gammaproteobacteria</taxon>
        <taxon>Nevskiales</taxon>
        <taxon>Algiphilaceae</taxon>
        <taxon>Banduia</taxon>
    </lineage>
</organism>
<comment type="caution">
    <text evidence="1">The sequence shown here is derived from an EMBL/GenBank/DDBJ whole genome shotgun (WGS) entry which is preliminary data.</text>
</comment>
<dbReference type="Gene3D" id="3.30.70.260">
    <property type="match status" value="1"/>
</dbReference>
<gene>
    <name evidence="1" type="ORF">RM530_08745</name>
</gene>
<proteinExistence type="predicted"/>
<dbReference type="Pfam" id="PF04359">
    <property type="entry name" value="DUF493"/>
    <property type="match status" value="1"/>
</dbReference>
<dbReference type="InterPro" id="IPR027471">
    <property type="entry name" value="YbeD-like_sf"/>
</dbReference>
<keyword evidence="2" id="KW-1185">Reference proteome</keyword>
<dbReference type="Proteomes" id="UP001254608">
    <property type="component" value="Unassembled WGS sequence"/>
</dbReference>
<evidence type="ECO:0000313" key="2">
    <source>
        <dbReference type="Proteomes" id="UP001254608"/>
    </source>
</evidence>
<reference evidence="1 2" key="1">
    <citation type="submission" date="2023-09" db="EMBL/GenBank/DDBJ databases">
        <authorList>
            <person name="Rey-Velasco X."/>
        </authorList>
    </citation>
    <scope>NUCLEOTIDE SEQUENCE [LARGE SCALE GENOMIC DNA]</scope>
    <source>
        <strain evidence="1 2">W345</strain>
    </source>
</reference>
<dbReference type="EMBL" id="JAVRIC010000010">
    <property type="protein sequence ID" value="MDT0497450.1"/>
    <property type="molecule type" value="Genomic_DNA"/>
</dbReference>
<dbReference type="InterPro" id="IPR007454">
    <property type="entry name" value="UPF0250_YbeD-like"/>
</dbReference>
<sequence>MADPAPPKLTYPCRFPIKAFLRPDSGAESRVRRMVQDAIGAPSQISRQLSSQGNYTCLTFDFVADSEDHVARVRAVLRAEPAVLMSL</sequence>
<evidence type="ECO:0000313" key="1">
    <source>
        <dbReference type="EMBL" id="MDT0497450.1"/>
    </source>
</evidence>
<accession>A0ABU2WHU7</accession>
<dbReference type="SUPFAM" id="SSF117991">
    <property type="entry name" value="YbeD/HP0495-like"/>
    <property type="match status" value="1"/>
</dbReference>
<name>A0ABU2WHU7_9GAMM</name>